<name>S5A9G3_9ALTE</name>
<dbReference type="KEGG" id="amh:I633_03515"/>
<dbReference type="BioCyc" id="AMAC1300253:G12YX-564-MONOMER"/>
<sequence>MRTGIIKPQVENQMQPFEGKQTGYFRIDKIASKK</sequence>
<organism evidence="1 2">
    <name type="scientific">Alteromonas mediterranea 615</name>
    <dbReference type="NCBI Taxonomy" id="1300253"/>
    <lineage>
        <taxon>Bacteria</taxon>
        <taxon>Pseudomonadati</taxon>
        <taxon>Pseudomonadota</taxon>
        <taxon>Gammaproteobacteria</taxon>
        <taxon>Alteromonadales</taxon>
        <taxon>Alteromonadaceae</taxon>
        <taxon>Alteromonas/Salinimonas group</taxon>
        <taxon>Alteromonas</taxon>
    </lineage>
</organism>
<dbReference type="AlphaFoldDB" id="S5A9G3"/>
<protein>
    <submittedName>
        <fullName evidence="1">Uncharacterized protein</fullName>
    </submittedName>
</protein>
<evidence type="ECO:0000313" key="2">
    <source>
        <dbReference type="Proteomes" id="UP000014909"/>
    </source>
</evidence>
<proteinExistence type="predicted"/>
<gene>
    <name evidence="1" type="ORF">I633_03515</name>
</gene>
<dbReference type="HOGENOM" id="CLU_3371644_0_0_6"/>
<dbReference type="Proteomes" id="UP000014909">
    <property type="component" value="Chromosome"/>
</dbReference>
<evidence type="ECO:0000313" key="1">
    <source>
        <dbReference type="EMBL" id="AGP76987.1"/>
    </source>
</evidence>
<accession>S5A9G3</accession>
<dbReference type="EMBL" id="CP004846">
    <property type="protein sequence ID" value="AGP76987.1"/>
    <property type="molecule type" value="Genomic_DNA"/>
</dbReference>
<reference evidence="1 2" key="1">
    <citation type="journal article" date="2013" name="Genome Biol. Evol.">
        <title>Genomic Diversity of "Deep Ecotype" Alteromonas macleodii Isolates: Evidence for Pan-Mediterranean Clonal Frames.</title>
        <authorList>
            <person name="Lopez-Perez M."/>
            <person name="Gonzaga A."/>
            <person name="Rodriguez-Valera F."/>
        </authorList>
    </citation>
    <scope>NUCLEOTIDE SEQUENCE [LARGE SCALE GENOMIC DNA]</scope>
    <source>
        <strain evidence="2">'English Channel 615'</strain>
    </source>
</reference>